<comment type="caution">
    <text evidence="2">The sequence shown here is derived from an EMBL/GenBank/DDBJ whole genome shotgun (WGS) entry which is preliminary data.</text>
</comment>
<gene>
    <name evidence="2" type="ORF">pdam_00018079</name>
</gene>
<organism evidence="2 3">
    <name type="scientific">Pocillopora damicornis</name>
    <name type="common">Cauliflower coral</name>
    <name type="synonym">Millepora damicornis</name>
    <dbReference type="NCBI Taxonomy" id="46731"/>
    <lineage>
        <taxon>Eukaryota</taxon>
        <taxon>Metazoa</taxon>
        <taxon>Cnidaria</taxon>
        <taxon>Anthozoa</taxon>
        <taxon>Hexacorallia</taxon>
        <taxon>Scleractinia</taxon>
        <taxon>Astrocoeniina</taxon>
        <taxon>Pocilloporidae</taxon>
        <taxon>Pocillopora</taxon>
    </lineage>
</organism>
<reference evidence="2 3" key="1">
    <citation type="journal article" date="2018" name="Sci. Rep.">
        <title>Comparative analysis of the Pocillopora damicornis genome highlights role of immune system in coral evolution.</title>
        <authorList>
            <person name="Cunning R."/>
            <person name="Bay R.A."/>
            <person name="Gillette P."/>
            <person name="Baker A.C."/>
            <person name="Traylor-Knowles N."/>
        </authorList>
    </citation>
    <scope>NUCLEOTIDE SEQUENCE [LARGE SCALE GENOMIC DNA]</scope>
    <source>
        <strain evidence="2">RSMAS</strain>
        <tissue evidence="2">Whole animal</tissue>
    </source>
</reference>
<dbReference type="PROSITE" id="PS50835">
    <property type="entry name" value="IG_LIKE"/>
    <property type="match status" value="1"/>
</dbReference>
<sequence length="153" mass="17461">MEIAIGARTNLEPVVSQHLDINLCTRMILTRNSVHLITSLGPVILEDHKNQTVDAGFNATFNCAAKVHPMPSITWIQNDDALAVQLNLRIQETDIFLDDEQIYSLLIIKDVKREYNGKYYCFSNNNREKASKPAFLSTKDLGETYALYFLSWH</sequence>
<accession>A0A3M6V6I1</accession>
<dbReference type="Proteomes" id="UP000275408">
    <property type="component" value="Unassembled WGS sequence"/>
</dbReference>
<evidence type="ECO:0000313" key="3">
    <source>
        <dbReference type="Proteomes" id="UP000275408"/>
    </source>
</evidence>
<dbReference type="SUPFAM" id="SSF48726">
    <property type="entry name" value="Immunoglobulin"/>
    <property type="match status" value="1"/>
</dbReference>
<dbReference type="InterPro" id="IPR007110">
    <property type="entry name" value="Ig-like_dom"/>
</dbReference>
<feature type="domain" description="Ig-like" evidence="1">
    <location>
        <begin position="42"/>
        <end position="137"/>
    </location>
</feature>
<keyword evidence="3" id="KW-1185">Reference proteome</keyword>
<protein>
    <recommendedName>
        <fullName evidence="1">Ig-like domain-containing protein</fullName>
    </recommendedName>
</protein>
<dbReference type="InterPro" id="IPR013783">
    <property type="entry name" value="Ig-like_fold"/>
</dbReference>
<proteinExistence type="predicted"/>
<evidence type="ECO:0000259" key="1">
    <source>
        <dbReference type="PROSITE" id="PS50835"/>
    </source>
</evidence>
<name>A0A3M6V6I1_POCDA</name>
<dbReference type="OrthoDB" id="4062651at2759"/>
<dbReference type="Pfam" id="PF13927">
    <property type="entry name" value="Ig_3"/>
    <property type="match status" value="1"/>
</dbReference>
<dbReference type="Gene3D" id="2.60.40.10">
    <property type="entry name" value="Immunoglobulins"/>
    <property type="match status" value="1"/>
</dbReference>
<evidence type="ECO:0000313" key="2">
    <source>
        <dbReference type="EMBL" id="RMX61324.1"/>
    </source>
</evidence>
<dbReference type="AlphaFoldDB" id="A0A3M6V6I1"/>
<dbReference type="InterPro" id="IPR003599">
    <property type="entry name" value="Ig_sub"/>
</dbReference>
<dbReference type="InterPro" id="IPR036179">
    <property type="entry name" value="Ig-like_dom_sf"/>
</dbReference>
<dbReference type="SMART" id="SM00409">
    <property type="entry name" value="IG"/>
    <property type="match status" value="1"/>
</dbReference>
<dbReference type="EMBL" id="RCHS01000050">
    <property type="protein sequence ID" value="RMX61324.1"/>
    <property type="molecule type" value="Genomic_DNA"/>
</dbReference>